<reference evidence="1" key="1">
    <citation type="journal article" date="2015" name="Nature">
        <title>Complex archaea that bridge the gap between prokaryotes and eukaryotes.</title>
        <authorList>
            <person name="Spang A."/>
            <person name="Saw J.H."/>
            <person name="Jorgensen S.L."/>
            <person name="Zaremba-Niedzwiedzka K."/>
            <person name="Martijn J."/>
            <person name="Lind A.E."/>
            <person name="van Eijk R."/>
            <person name="Schleper C."/>
            <person name="Guy L."/>
            <person name="Ettema T.J."/>
        </authorList>
    </citation>
    <scope>NUCLEOTIDE SEQUENCE</scope>
</reference>
<organism evidence="1">
    <name type="scientific">marine sediment metagenome</name>
    <dbReference type="NCBI Taxonomy" id="412755"/>
    <lineage>
        <taxon>unclassified sequences</taxon>
        <taxon>metagenomes</taxon>
        <taxon>ecological metagenomes</taxon>
    </lineage>
</organism>
<comment type="caution">
    <text evidence="1">The sequence shown here is derived from an EMBL/GenBank/DDBJ whole genome shotgun (WGS) entry which is preliminary data.</text>
</comment>
<evidence type="ECO:0000313" key="1">
    <source>
        <dbReference type="EMBL" id="KKO05175.1"/>
    </source>
</evidence>
<dbReference type="EMBL" id="LAZR01000020">
    <property type="protein sequence ID" value="KKO05175.1"/>
    <property type="molecule type" value="Genomic_DNA"/>
</dbReference>
<sequence>MRDRKDTLVNKILLFRLKLANIEPKHMNCQVQTKNTNLMSELIY</sequence>
<gene>
    <name evidence="1" type="ORF">LCGC14_0079950</name>
</gene>
<protein>
    <submittedName>
        <fullName evidence="1">Uncharacterized protein</fullName>
    </submittedName>
</protein>
<name>A0A0F9VM87_9ZZZZ</name>
<dbReference type="AlphaFoldDB" id="A0A0F9VM87"/>
<proteinExistence type="predicted"/>
<accession>A0A0F9VM87</accession>